<dbReference type="SUPFAM" id="SSF55729">
    <property type="entry name" value="Acyl-CoA N-acyltransferases (Nat)"/>
    <property type="match status" value="1"/>
</dbReference>
<evidence type="ECO:0000313" key="2">
    <source>
        <dbReference type="EMBL" id="MVI55635.1"/>
    </source>
</evidence>
<evidence type="ECO:0000259" key="1">
    <source>
        <dbReference type="PROSITE" id="PS51186"/>
    </source>
</evidence>
<dbReference type="EMBL" id="WPRH01000435">
    <property type="protein sequence ID" value="MVI55635.1"/>
    <property type="molecule type" value="Genomic_DNA"/>
</dbReference>
<reference evidence="4 5" key="1">
    <citation type="submission" date="2019-11" db="EMBL/GenBank/DDBJ databases">
        <title>Implementation of targeted gown and glove precautions to prevent Staphylococcus aureus acquisition in community-based nursing homes.</title>
        <authorList>
            <person name="Stine O.C."/>
        </authorList>
    </citation>
    <scope>NUCLEOTIDE SEQUENCE [LARGE SCALE GENOMIC DNA]</scope>
    <source>
        <strain evidence="3 5">S_2023.LVRQ.AN</strain>
        <strain evidence="2 4">S_4031.LGMP.AI</strain>
    </source>
</reference>
<dbReference type="Pfam" id="PF00583">
    <property type="entry name" value="Acetyltransf_1"/>
    <property type="match status" value="1"/>
</dbReference>
<dbReference type="CDD" id="cd04301">
    <property type="entry name" value="NAT_SF"/>
    <property type="match status" value="1"/>
</dbReference>
<dbReference type="Gene3D" id="3.40.630.30">
    <property type="match status" value="1"/>
</dbReference>
<sequence length="176" mass="20161">MNFIIRKEKKEDYKITEEVVKEAFANEEYSDQREHRLVASLRNSDEFIPDLSLVALHKDKIIGHILLSKIFIVKGEKSIESLALAPISVLPNYQNKGVGQSLIQRSLEIAEELNFDSVIVMGHSEYYPKFGFEKASNWCIQAPFEVPDEFLMAIELKKNALDKTSGIIQYSDAFFE</sequence>
<proteinExistence type="predicted"/>
<evidence type="ECO:0000313" key="3">
    <source>
        <dbReference type="EMBL" id="MVL45866.1"/>
    </source>
</evidence>
<accession>A0A6B0D4T9</accession>
<feature type="domain" description="N-acetyltransferase" evidence="1">
    <location>
        <begin position="3"/>
        <end position="157"/>
    </location>
</feature>
<protein>
    <submittedName>
        <fullName evidence="3">GNAT family N-acetyltransferase</fullName>
    </submittedName>
</protein>
<dbReference type="Proteomes" id="UP000434412">
    <property type="component" value="Unassembled WGS sequence"/>
</dbReference>
<gene>
    <name evidence="2" type="ORF">GO793_07210</name>
    <name evidence="3" type="ORF">GO941_10255</name>
</gene>
<comment type="caution">
    <text evidence="3">The sequence shown here is derived from an EMBL/GenBank/DDBJ whole genome shotgun (WGS) entry which is preliminary data.</text>
</comment>
<dbReference type="InterPro" id="IPR000182">
    <property type="entry name" value="GNAT_dom"/>
</dbReference>
<evidence type="ECO:0000313" key="4">
    <source>
        <dbReference type="Proteomes" id="UP000433366"/>
    </source>
</evidence>
<evidence type="ECO:0000313" key="5">
    <source>
        <dbReference type="Proteomes" id="UP000434412"/>
    </source>
</evidence>
<dbReference type="InterPro" id="IPR016181">
    <property type="entry name" value="Acyl_CoA_acyltransferase"/>
</dbReference>
<dbReference type="EMBL" id="WPVZ01000551">
    <property type="protein sequence ID" value="MVL45866.1"/>
    <property type="molecule type" value="Genomic_DNA"/>
</dbReference>
<organism evidence="3 5">
    <name type="scientific">Staphylococcus aureus</name>
    <dbReference type="NCBI Taxonomy" id="1280"/>
    <lineage>
        <taxon>Bacteria</taxon>
        <taxon>Bacillati</taxon>
        <taxon>Bacillota</taxon>
        <taxon>Bacilli</taxon>
        <taxon>Bacillales</taxon>
        <taxon>Staphylococcaceae</taxon>
        <taxon>Staphylococcus</taxon>
    </lineage>
</organism>
<keyword evidence="3" id="KW-0808">Transferase</keyword>
<name>A0A6B0D4T9_STAAU</name>
<dbReference type="PROSITE" id="PS51186">
    <property type="entry name" value="GNAT"/>
    <property type="match status" value="1"/>
</dbReference>
<dbReference type="Proteomes" id="UP000433366">
    <property type="component" value="Unassembled WGS sequence"/>
</dbReference>
<dbReference type="GO" id="GO:0016747">
    <property type="term" value="F:acyltransferase activity, transferring groups other than amino-acyl groups"/>
    <property type="evidence" value="ECO:0007669"/>
    <property type="project" value="InterPro"/>
</dbReference>
<dbReference type="RefSeq" id="WP_001009265.1">
    <property type="nucleotide sequence ID" value="NZ_CFQJ01000022.1"/>
</dbReference>
<dbReference type="AlphaFoldDB" id="A0A6B0D4T9"/>